<gene>
    <name evidence="9" type="ORF">EDS130_LOCUS38579</name>
</gene>
<feature type="transmembrane region" description="Helical" evidence="7">
    <location>
        <begin position="227"/>
        <end position="251"/>
    </location>
</feature>
<dbReference type="PANTHER" id="PTHR24104">
    <property type="entry name" value="E3 UBIQUITIN-PROTEIN LIGASE NHLRC1-RELATED"/>
    <property type="match status" value="1"/>
</dbReference>
<evidence type="ECO:0000256" key="1">
    <source>
        <dbReference type="ARBA" id="ARBA00004370"/>
    </source>
</evidence>
<feature type="transmembrane region" description="Helical" evidence="7">
    <location>
        <begin position="133"/>
        <end position="155"/>
    </location>
</feature>
<dbReference type="InterPro" id="IPR001258">
    <property type="entry name" value="NHL_repeat"/>
</dbReference>
<dbReference type="PROSITE" id="PS51125">
    <property type="entry name" value="NHL"/>
    <property type="match status" value="1"/>
</dbReference>
<keyword evidence="5 7" id="KW-0472">Membrane</keyword>
<feature type="repeat" description="NHL" evidence="6">
    <location>
        <begin position="452"/>
        <end position="491"/>
    </location>
</feature>
<feature type="domain" description="G-protein coupled receptors family 1 profile" evidence="8">
    <location>
        <begin position="31"/>
        <end position="251"/>
    </location>
</feature>
<dbReference type="CDD" id="cd05819">
    <property type="entry name" value="NHL"/>
    <property type="match status" value="1"/>
</dbReference>
<evidence type="ECO:0000256" key="7">
    <source>
        <dbReference type="SAM" id="Phobius"/>
    </source>
</evidence>
<dbReference type="Gene3D" id="2.40.10.500">
    <property type="match status" value="2"/>
</dbReference>
<dbReference type="SUPFAM" id="SSF101898">
    <property type="entry name" value="NHL repeat"/>
    <property type="match status" value="1"/>
</dbReference>
<comment type="subcellular location">
    <subcellularLocation>
        <location evidence="1">Membrane</location>
    </subcellularLocation>
</comment>
<name>A0A815NY18_ADIRI</name>
<feature type="transmembrane region" description="Helical" evidence="7">
    <location>
        <begin position="257"/>
        <end position="276"/>
    </location>
</feature>
<dbReference type="Proteomes" id="UP000663852">
    <property type="component" value="Unassembled WGS sequence"/>
</dbReference>
<feature type="transmembrane region" description="Helical" evidence="7">
    <location>
        <begin position="16"/>
        <end position="40"/>
    </location>
</feature>
<dbReference type="PANTHER" id="PTHR24104:SF25">
    <property type="entry name" value="PROTEIN LIN-41"/>
    <property type="match status" value="1"/>
</dbReference>
<feature type="transmembrane region" description="Helical" evidence="7">
    <location>
        <begin position="52"/>
        <end position="74"/>
    </location>
</feature>
<dbReference type="GO" id="GO:0008270">
    <property type="term" value="F:zinc ion binding"/>
    <property type="evidence" value="ECO:0007669"/>
    <property type="project" value="UniProtKB-KW"/>
</dbReference>
<feature type="transmembrane region" description="Helical" evidence="7">
    <location>
        <begin position="94"/>
        <end position="113"/>
    </location>
</feature>
<dbReference type="OrthoDB" id="9992456at2759"/>
<evidence type="ECO:0000256" key="2">
    <source>
        <dbReference type="ARBA" id="ARBA00022692"/>
    </source>
</evidence>
<evidence type="ECO:0000256" key="3">
    <source>
        <dbReference type="ARBA" id="ARBA00022737"/>
    </source>
</evidence>
<sequence>MSSSTVSSINYTSSRIYVYVGLPIIIFGVLGGILNIVVFLSLRIFRQNSCGIYLITISFVNIIQLLAGFLYLIFVRGPLIDGIVINVGNCTIRVYLVQICALISMSCICMALLDQYMATSKYKRLQDWSHRKIAYHLCIIVSLFWIVCCIPHLIYYNAVVSSVTNIAVCVITNSIFQSYVNRFYTPVLLNTFPLLFIITFGLMIYSNMKQMSYRTAPLVRRQHEIQITSMILTQALISVLLITPFFILTTLTNYEMITMQHLFLFFVVVHTIVCASNKNDRRGSMMSHEILHGRTTWSSKGKVIAGGHGPGNALNQLNSSYGIFVQLNDDLFISDYSNNRVVKWEKDATTGILYAGGQCGIDNHDHLCHPTALTFDREGTMYVTVENGTNGGVVRKKSGATTTEMFIMTNSSLYGIVWDEKEEFLYLGHHREHQVSKYTKDGQFVAIVAGGHGRGAALNQLDYPRGVAVDQDGSVYVADSNNERIIKWEANAKEGVVVFGGHGIGNRTDQLNVPAALLRDKTGTIYVVDERNDRILAVSPGIQDATIIAGGNSQLNRPIYLAFNSKLDLYISDTDNFQIQLFPVEDAPSGAGINILISNWRLLFCFLTTIVLLKTSVSV</sequence>
<proteinExistence type="predicted"/>
<dbReference type="SUPFAM" id="SSF81321">
    <property type="entry name" value="Family A G protein-coupled receptor-like"/>
    <property type="match status" value="1"/>
</dbReference>
<accession>A0A815NY18</accession>
<evidence type="ECO:0000256" key="6">
    <source>
        <dbReference type="PROSITE-ProRule" id="PRU00504"/>
    </source>
</evidence>
<comment type="caution">
    <text evidence="9">The sequence shown here is derived from an EMBL/GenBank/DDBJ whole genome shotgun (WGS) entry which is preliminary data.</text>
</comment>
<dbReference type="Gene3D" id="2.120.10.30">
    <property type="entry name" value="TolB, C-terminal domain"/>
    <property type="match status" value="1"/>
</dbReference>
<dbReference type="Gene3D" id="1.20.1070.10">
    <property type="entry name" value="Rhodopsin 7-helix transmembrane proteins"/>
    <property type="match status" value="1"/>
</dbReference>
<keyword evidence="2 7" id="KW-0812">Transmembrane</keyword>
<evidence type="ECO:0000259" key="8">
    <source>
        <dbReference type="PROSITE" id="PS50262"/>
    </source>
</evidence>
<protein>
    <recommendedName>
        <fullName evidence="8">G-protein coupled receptors family 1 profile domain-containing protein</fullName>
    </recommendedName>
</protein>
<keyword evidence="4 7" id="KW-1133">Transmembrane helix</keyword>
<dbReference type="Pfam" id="PF01436">
    <property type="entry name" value="NHL"/>
    <property type="match status" value="1"/>
</dbReference>
<dbReference type="GO" id="GO:0016020">
    <property type="term" value="C:membrane"/>
    <property type="evidence" value="ECO:0007669"/>
    <property type="project" value="UniProtKB-SubCell"/>
</dbReference>
<dbReference type="EMBL" id="CAJNOJ010000406">
    <property type="protein sequence ID" value="CAF1436747.1"/>
    <property type="molecule type" value="Genomic_DNA"/>
</dbReference>
<dbReference type="InterPro" id="IPR017452">
    <property type="entry name" value="GPCR_Rhodpsn_7TM"/>
</dbReference>
<keyword evidence="3" id="KW-0677">Repeat</keyword>
<evidence type="ECO:0000313" key="9">
    <source>
        <dbReference type="EMBL" id="CAF1436747.1"/>
    </source>
</evidence>
<dbReference type="AlphaFoldDB" id="A0A815NY18"/>
<reference evidence="9" key="1">
    <citation type="submission" date="2021-02" db="EMBL/GenBank/DDBJ databases">
        <authorList>
            <person name="Nowell W R."/>
        </authorList>
    </citation>
    <scope>NUCLEOTIDE SEQUENCE</scope>
</reference>
<evidence type="ECO:0000256" key="5">
    <source>
        <dbReference type="ARBA" id="ARBA00023136"/>
    </source>
</evidence>
<dbReference type="InterPro" id="IPR011042">
    <property type="entry name" value="6-blade_b-propeller_TolB-like"/>
</dbReference>
<dbReference type="InterPro" id="IPR050952">
    <property type="entry name" value="TRIM-NHL_E3_ligases"/>
</dbReference>
<feature type="transmembrane region" description="Helical" evidence="7">
    <location>
        <begin position="183"/>
        <end position="206"/>
    </location>
</feature>
<dbReference type="PROSITE" id="PS50262">
    <property type="entry name" value="G_PROTEIN_RECEP_F1_2"/>
    <property type="match status" value="1"/>
</dbReference>
<evidence type="ECO:0000313" key="10">
    <source>
        <dbReference type="Proteomes" id="UP000663852"/>
    </source>
</evidence>
<organism evidence="9 10">
    <name type="scientific">Adineta ricciae</name>
    <name type="common">Rotifer</name>
    <dbReference type="NCBI Taxonomy" id="249248"/>
    <lineage>
        <taxon>Eukaryota</taxon>
        <taxon>Metazoa</taxon>
        <taxon>Spiralia</taxon>
        <taxon>Gnathifera</taxon>
        <taxon>Rotifera</taxon>
        <taxon>Eurotatoria</taxon>
        <taxon>Bdelloidea</taxon>
        <taxon>Adinetida</taxon>
        <taxon>Adinetidae</taxon>
        <taxon>Adineta</taxon>
    </lineage>
</organism>
<evidence type="ECO:0000256" key="4">
    <source>
        <dbReference type="ARBA" id="ARBA00022989"/>
    </source>
</evidence>